<dbReference type="InterPro" id="IPR013655">
    <property type="entry name" value="PAS_fold_3"/>
</dbReference>
<dbReference type="GeneID" id="77176278"/>
<gene>
    <name evidence="3" type="ORF">CURT_1373</name>
    <name evidence="2" type="ORF">O6B32_00985</name>
</gene>
<feature type="domain" description="PAS fold-3" evidence="1">
    <location>
        <begin position="30"/>
        <end position="103"/>
    </location>
</feature>
<dbReference type="AlphaFoldDB" id="A0A381E4G5"/>
<reference evidence="3 4" key="1">
    <citation type="submission" date="2020-05" db="EMBL/GenBank/DDBJ databases">
        <title>Complete genome sequencing of Campylobacter and Arcobacter type strains.</title>
        <authorList>
            <person name="Miller W.G."/>
            <person name="Yee E."/>
        </authorList>
    </citation>
    <scope>NUCLEOTIDE SEQUENCE [LARGE SCALE GENOMIC DNA]</scope>
    <source>
        <strain evidence="3 4">LMG 6451</strain>
    </source>
</reference>
<organism evidence="2 5">
    <name type="scientific">Campylobacter ureolyticus</name>
    <dbReference type="NCBI Taxonomy" id="827"/>
    <lineage>
        <taxon>Bacteria</taxon>
        <taxon>Pseudomonadati</taxon>
        <taxon>Campylobacterota</taxon>
        <taxon>Epsilonproteobacteria</taxon>
        <taxon>Campylobacterales</taxon>
        <taxon>Campylobacteraceae</taxon>
        <taxon>Campylobacter</taxon>
    </lineage>
</organism>
<protein>
    <submittedName>
        <fullName evidence="2">PAS domain-containing protein</fullName>
    </submittedName>
    <submittedName>
        <fullName evidence="3">PAS sensor-containing signal transduction protein</fullName>
    </submittedName>
</protein>
<sequence length="191" mass="22191">MKKPVPKNKEIPLNPKKYIISKTDPRGVITYANDYFIQVCQYSKKELIGQPHNIVRHPDMPRIAFKLMWDTIKQNKDFKALVKNLAKDGRYYWVLTKFETVVDPITNEIVSYTAYRSAAPRKAIKEIIPIYKKLVELEKVGGMERSGEYLAKFLRDNNTTYEKFLDEITEGKSSLFDGMLKSIRGIFGFGR</sequence>
<dbReference type="OrthoDB" id="9806477at2"/>
<name>A0A381E4G5_9BACT</name>
<dbReference type="RefSeq" id="WP_018712731.1">
    <property type="nucleotide sequence ID" value="NZ_CP053832.1"/>
</dbReference>
<proteinExistence type="predicted"/>
<dbReference type="SUPFAM" id="SSF55785">
    <property type="entry name" value="PYP-like sensor domain (PAS domain)"/>
    <property type="match status" value="1"/>
</dbReference>
<dbReference type="CDD" id="cd00130">
    <property type="entry name" value="PAS"/>
    <property type="match status" value="1"/>
</dbReference>
<dbReference type="InterPro" id="IPR035965">
    <property type="entry name" value="PAS-like_dom_sf"/>
</dbReference>
<accession>A0A381E4G5</accession>
<evidence type="ECO:0000259" key="1">
    <source>
        <dbReference type="Pfam" id="PF08447"/>
    </source>
</evidence>
<dbReference type="EMBL" id="CP053832">
    <property type="protein sequence ID" value="QKF84831.1"/>
    <property type="molecule type" value="Genomic_DNA"/>
</dbReference>
<dbReference type="Gene3D" id="3.30.450.20">
    <property type="entry name" value="PAS domain"/>
    <property type="match status" value="1"/>
</dbReference>
<evidence type="ECO:0000313" key="4">
    <source>
        <dbReference type="Proteomes" id="UP000509722"/>
    </source>
</evidence>
<dbReference type="Pfam" id="PF08447">
    <property type="entry name" value="PAS_3"/>
    <property type="match status" value="1"/>
</dbReference>
<evidence type="ECO:0000313" key="5">
    <source>
        <dbReference type="Proteomes" id="UP001075225"/>
    </source>
</evidence>
<evidence type="ECO:0000313" key="3">
    <source>
        <dbReference type="EMBL" id="QKF84831.1"/>
    </source>
</evidence>
<dbReference type="NCBIfam" id="TIGR00229">
    <property type="entry name" value="sensory_box"/>
    <property type="match status" value="1"/>
</dbReference>
<dbReference type="InterPro" id="IPR000014">
    <property type="entry name" value="PAS"/>
</dbReference>
<dbReference type="Proteomes" id="UP000509722">
    <property type="component" value="Chromosome"/>
</dbReference>
<dbReference type="EMBL" id="JAPXGO010000001">
    <property type="protein sequence ID" value="MCZ6159064.1"/>
    <property type="molecule type" value="Genomic_DNA"/>
</dbReference>
<reference evidence="2" key="2">
    <citation type="submission" date="2022-12" db="EMBL/GenBank/DDBJ databases">
        <title>Species Delineation and Comparative Genomics within the Campylobacter ureolyticus Complex.</title>
        <authorList>
            <person name="Maki J."/>
            <person name="Howard M."/>
            <person name="Connelly S."/>
            <person name="Hardy D.J."/>
            <person name="Cameron A."/>
        </authorList>
    </citation>
    <scope>NUCLEOTIDE SEQUENCE</scope>
    <source>
        <strain evidence="2">URMC_787</strain>
    </source>
</reference>
<evidence type="ECO:0000313" key="2">
    <source>
        <dbReference type="EMBL" id="MCZ6159064.1"/>
    </source>
</evidence>
<dbReference type="Proteomes" id="UP001075225">
    <property type="component" value="Unassembled WGS sequence"/>
</dbReference>